<dbReference type="GO" id="GO:0046914">
    <property type="term" value="F:transition metal ion binding"/>
    <property type="evidence" value="ECO:0007669"/>
    <property type="project" value="InterPro"/>
</dbReference>
<evidence type="ECO:0000313" key="4">
    <source>
        <dbReference type="Proteomes" id="UP000243205"/>
    </source>
</evidence>
<dbReference type="PANTHER" id="PTHR43151">
    <property type="entry name" value="FEOA FAMILY PROTEIN"/>
    <property type="match status" value="1"/>
</dbReference>
<dbReference type="InterPro" id="IPR008988">
    <property type="entry name" value="Transcriptional_repressor_C"/>
</dbReference>
<keyword evidence="4" id="KW-1185">Reference proteome</keyword>
<evidence type="ECO:0000259" key="2">
    <source>
        <dbReference type="SMART" id="SM00899"/>
    </source>
</evidence>
<dbReference type="Proteomes" id="UP000243205">
    <property type="component" value="Unassembled WGS sequence"/>
</dbReference>
<dbReference type="STRING" id="57664.SAMN05661003_101421"/>
<dbReference type="SMART" id="SM00899">
    <property type="entry name" value="FeoA"/>
    <property type="match status" value="1"/>
</dbReference>
<reference evidence="4" key="1">
    <citation type="submission" date="2016-10" db="EMBL/GenBank/DDBJ databases">
        <authorList>
            <person name="Varghese N."/>
            <person name="Submissions S."/>
        </authorList>
    </citation>
    <scope>NUCLEOTIDE SEQUENCE [LARGE SCALE GENOMIC DNA]</scope>
    <source>
        <strain evidence="4">DSM 8987</strain>
    </source>
</reference>
<dbReference type="AlphaFoldDB" id="A0A1G6XXB9"/>
<dbReference type="SUPFAM" id="SSF50037">
    <property type="entry name" value="C-terminal domain of transcriptional repressors"/>
    <property type="match status" value="1"/>
</dbReference>
<organism evidence="3 4">
    <name type="scientific">Desulfuromonas thiophila</name>
    <dbReference type="NCBI Taxonomy" id="57664"/>
    <lineage>
        <taxon>Bacteria</taxon>
        <taxon>Pseudomonadati</taxon>
        <taxon>Thermodesulfobacteriota</taxon>
        <taxon>Desulfuromonadia</taxon>
        <taxon>Desulfuromonadales</taxon>
        <taxon>Desulfuromonadaceae</taxon>
        <taxon>Desulfuromonas</taxon>
    </lineage>
</organism>
<evidence type="ECO:0000313" key="3">
    <source>
        <dbReference type="EMBL" id="SDD82323.1"/>
    </source>
</evidence>
<proteinExistence type="predicted"/>
<dbReference type="InterPro" id="IPR038157">
    <property type="entry name" value="FeoA_core_dom"/>
</dbReference>
<dbReference type="Pfam" id="PF04023">
    <property type="entry name" value="FeoA"/>
    <property type="match status" value="1"/>
</dbReference>
<feature type="domain" description="Ferrous iron transporter FeoA-like" evidence="2">
    <location>
        <begin position="2"/>
        <end position="72"/>
    </location>
</feature>
<sequence length="84" mass="8969">MCPLSQCRNGETVYIRGFVGGSQIRQKLQAMGLMPGEQIEILSCGNGPVLVLAKGVRLALGQGLAEHILVACQRNCPRQQPPPA</sequence>
<accession>A0A1G6XXB9</accession>
<dbReference type="OrthoDB" id="7690445at2"/>
<name>A0A1G6XXB9_9BACT</name>
<gene>
    <name evidence="3" type="ORF">SAMN05661003_101421</name>
</gene>
<protein>
    <submittedName>
        <fullName evidence="3">Ferrous iron transport protein A</fullName>
    </submittedName>
</protein>
<dbReference type="PANTHER" id="PTHR43151:SF1">
    <property type="entry name" value="SSR2333 PROTEIN"/>
    <property type="match status" value="1"/>
</dbReference>
<dbReference type="InterPro" id="IPR007167">
    <property type="entry name" value="Fe-transptr_FeoA-like"/>
</dbReference>
<dbReference type="Gene3D" id="2.30.30.90">
    <property type="match status" value="1"/>
</dbReference>
<evidence type="ECO:0000256" key="1">
    <source>
        <dbReference type="ARBA" id="ARBA00023004"/>
    </source>
</evidence>
<keyword evidence="1" id="KW-0408">Iron</keyword>
<dbReference type="EMBL" id="FNAQ01000001">
    <property type="protein sequence ID" value="SDD82323.1"/>
    <property type="molecule type" value="Genomic_DNA"/>
</dbReference>
<dbReference type="RefSeq" id="WP_092075752.1">
    <property type="nucleotide sequence ID" value="NZ_CALFZY010000006.1"/>
</dbReference>
<dbReference type="InterPro" id="IPR053184">
    <property type="entry name" value="FeoA-like"/>
</dbReference>